<sequence>MTTPLTDRAALIRNRARATTSPVTFLHDAARGEIEDRLALVNKSFHNPALIRGFAAYWDNFLPEARIVDDTEVLPLAQGSHDLVLHAMCLHWADDPVGQLIQARRALRPDGLFLGVMLGGETLHELRTALAQAESDLFGGLSPRVAPMAEIRDLGALLQRAGYALPVADSVRLTASYATPLHLMQELRFMGEGNALHARRRSTSAKALFARASEIYVENFGGEDGRVPATFELIVLTGWAPDESQQQPLRPGSASRRLADALGTEESKLKD</sequence>
<keyword evidence="7" id="KW-1185">Reference proteome</keyword>
<evidence type="ECO:0000256" key="2">
    <source>
        <dbReference type="ARBA" id="ARBA00022679"/>
    </source>
</evidence>
<dbReference type="STRING" id="540747.SAMN04488031_102297"/>
<evidence type="ECO:0000313" key="7">
    <source>
        <dbReference type="Proteomes" id="UP000051401"/>
    </source>
</evidence>
<dbReference type="Pfam" id="PF08241">
    <property type="entry name" value="Methyltransf_11"/>
    <property type="match status" value="1"/>
</dbReference>
<dbReference type="OrthoDB" id="9793723at2"/>
<dbReference type="CDD" id="cd02440">
    <property type="entry name" value="AdoMet_MTases"/>
    <property type="match status" value="1"/>
</dbReference>
<dbReference type="InterPro" id="IPR029063">
    <property type="entry name" value="SAM-dependent_MTases_sf"/>
</dbReference>
<dbReference type="GO" id="GO:0008757">
    <property type="term" value="F:S-adenosylmethionine-dependent methyltransferase activity"/>
    <property type="evidence" value="ECO:0007669"/>
    <property type="project" value="InterPro"/>
</dbReference>
<dbReference type="Gene3D" id="3.40.50.150">
    <property type="entry name" value="Vaccinia Virus protein VP39"/>
    <property type="match status" value="1"/>
</dbReference>
<protein>
    <submittedName>
        <fullName evidence="6">Biotin biosynthesis protein BioC</fullName>
    </submittedName>
    <submittedName>
        <fullName evidence="5">SAM-dependent methyltransferase</fullName>
    </submittedName>
</protein>
<dbReference type="PANTHER" id="PTHR13090:SF1">
    <property type="entry name" value="ARGININE-HYDROXYLASE NDUFAF5, MITOCHONDRIAL"/>
    <property type="match status" value="1"/>
</dbReference>
<keyword evidence="2 5" id="KW-0808">Transferase</keyword>
<gene>
    <name evidence="6" type="ORF">RIdsm_05204</name>
    <name evidence="5" type="ORF">XM52_00345</name>
</gene>
<dbReference type="AlphaFoldDB" id="A0A0T5PE71"/>
<reference evidence="6 8" key="2">
    <citation type="submission" date="2018-08" db="EMBL/GenBank/DDBJ databases">
        <title>Genetic Globetrotter - A new plasmid hitch-hiking vast phylogenetic and geographic distances.</title>
        <authorList>
            <person name="Vollmers J."/>
            <person name="Petersen J."/>
        </authorList>
    </citation>
    <scope>NUCLEOTIDE SEQUENCE [LARGE SCALE GENOMIC DNA]</scope>
    <source>
        <strain evidence="6 8">DSM 26383</strain>
    </source>
</reference>
<dbReference type="InterPro" id="IPR050602">
    <property type="entry name" value="Malonyl-ACP_OMT"/>
</dbReference>
<evidence type="ECO:0000256" key="3">
    <source>
        <dbReference type="SAM" id="MobiDB-lite"/>
    </source>
</evidence>
<evidence type="ECO:0000313" key="8">
    <source>
        <dbReference type="Proteomes" id="UP000325785"/>
    </source>
</evidence>
<feature type="region of interest" description="Disordered" evidence="3">
    <location>
        <begin position="243"/>
        <end position="271"/>
    </location>
</feature>
<evidence type="ECO:0000313" key="6">
    <source>
        <dbReference type="EMBL" id="QEW29360.1"/>
    </source>
</evidence>
<dbReference type="EMBL" id="LAXI01000001">
    <property type="protein sequence ID" value="KRS19338.1"/>
    <property type="molecule type" value="Genomic_DNA"/>
</dbReference>
<dbReference type="SUPFAM" id="SSF53335">
    <property type="entry name" value="S-adenosyl-L-methionine-dependent methyltransferases"/>
    <property type="match status" value="1"/>
</dbReference>
<dbReference type="KEGG" id="rid:RIdsm_05204"/>
<evidence type="ECO:0000256" key="1">
    <source>
        <dbReference type="ARBA" id="ARBA00022603"/>
    </source>
</evidence>
<dbReference type="InterPro" id="IPR013216">
    <property type="entry name" value="Methyltransf_11"/>
</dbReference>
<dbReference type="EMBL" id="CP031598">
    <property type="protein sequence ID" value="QEW29360.1"/>
    <property type="molecule type" value="Genomic_DNA"/>
</dbReference>
<keyword evidence="1 5" id="KW-0489">Methyltransferase</keyword>
<dbReference type="Proteomes" id="UP000325785">
    <property type="component" value="Chromosome"/>
</dbReference>
<evidence type="ECO:0000313" key="5">
    <source>
        <dbReference type="EMBL" id="KRS19338.1"/>
    </source>
</evidence>
<name>A0A0T5PE71_9RHOB</name>
<reference evidence="5 7" key="1">
    <citation type="submission" date="2015-04" db="EMBL/GenBank/DDBJ databases">
        <title>The draft genome sequence of Roseovarius indicus B108T.</title>
        <authorList>
            <person name="Li G."/>
            <person name="Lai Q."/>
            <person name="Shao Z."/>
            <person name="Yan P."/>
        </authorList>
    </citation>
    <scope>NUCLEOTIDE SEQUENCE [LARGE SCALE GENOMIC DNA]</scope>
    <source>
        <strain evidence="5 7">B108</strain>
    </source>
</reference>
<dbReference type="RefSeq" id="WP_057812131.1">
    <property type="nucleotide sequence ID" value="NZ_CP031598.1"/>
</dbReference>
<feature type="domain" description="Methyltransferase type 11" evidence="4">
    <location>
        <begin position="67"/>
        <end position="114"/>
    </location>
</feature>
<dbReference type="GO" id="GO:0032259">
    <property type="term" value="P:methylation"/>
    <property type="evidence" value="ECO:0007669"/>
    <property type="project" value="UniProtKB-KW"/>
</dbReference>
<evidence type="ECO:0000259" key="4">
    <source>
        <dbReference type="Pfam" id="PF08241"/>
    </source>
</evidence>
<dbReference type="PATRIC" id="fig|540747.5.peg.68"/>
<dbReference type="Proteomes" id="UP000051401">
    <property type="component" value="Unassembled WGS sequence"/>
</dbReference>
<dbReference type="PANTHER" id="PTHR13090">
    <property type="entry name" value="ARGININE-HYDROXYLASE NDUFAF5, MITOCHONDRIAL"/>
    <property type="match status" value="1"/>
</dbReference>
<organism evidence="5 7">
    <name type="scientific">Roseovarius indicus</name>
    <dbReference type="NCBI Taxonomy" id="540747"/>
    <lineage>
        <taxon>Bacteria</taxon>
        <taxon>Pseudomonadati</taxon>
        <taxon>Pseudomonadota</taxon>
        <taxon>Alphaproteobacteria</taxon>
        <taxon>Rhodobacterales</taxon>
        <taxon>Roseobacteraceae</taxon>
        <taxon>Roseovarius</taxon>
    </lineage>
</organism>
<accession>A0A0T5PE71</accession>
<proteinExistence type="predicted"/>